<dbReference type="Pfam" id="PF01012">
    <property type="entry name" value="ETF"/>
    <property type="match status" value="1"/>
</dbReference>
<dbReference type="InterPro" id="IPR028364">
    <property type="entry name" value="Ribosomal_uL1/biogenesis"/>
</dbReference>
<protein>
    <recommendedName>
        <fullName evidence="5">Probable electron transfer flavoprotein subunit alpha, mitochondrial</fullName>
    </recommendedName>
</protein>
<feature type="domain" description="Electron transfer flavoprotein alpha/beta-subunit N-terminal" evidence="12">
    <location>
        <begin position="494"/>
        <end position="682"/>
    </location>
</feature>
<keyword evidence="8" id="KW-0274">FAD</keyword>
<evidence type="ECO:0000256" key="2">
    <source>
        <dbReference type="ARBA" id="ARBA00004305"/>
    </source>
</evidence>
<dbReference type="HOGENOM" id="CLU_353719_0_0_1"/>
<dbReference type="FunFam" id="3.40.50.790:FF:000006">
    <property type="entry name" value="Electron transfer flavoprotein alpha-subunit"/>
    <property type="match status" value="1"/>
</dbReference>
<sequence>MAVTSGVLTIKPVSGTPYQLNNDQVTRASSALLRHIKTEEERKALESTKKDLLANNDDEDDTDGVDATPIWLVLTTKKHIVDKNRLKPGKIVVPHSLNTSPSLSICLIAADPQRAVKDVIANPQFPTNLSSRITKVIGYTKLKTKYKSFESRRRLLSEHDVFLADDRIIMRLVQTLGKIFYKSSKRPIPIRIAEVQKVGGKKVKKEDRKRPASDEMYSAVALPAVVAKEIEKTLSSVPVHLASAATTSVRVGSANFTPEKLVENVEAVVQGMAEKYVSKGWRNIKALHLKGANTMAMPIWLASELWVDEGDVREDEDSMILEGSKEMNKKRKSVGKSGSMESKKPKISEKEDNEDDELIASRKAKLQAQKARALSDGDNVNGNKTTLTKAPESPDSNKRKRSHSSSRHSTSPLRIGEDPEIGISPFRPLILPSKFLLCEPGGGKGEDIHFYLTPSYSAMNSVIARHSILRATTPLRSQSIHRSQLSALSRLLSTLAVLEQRDGKIQGSSLSAITAAQKLGGSVTAFVAGDGVKNGAAAEASKIKGLDKVLAVDNAAYDKGLPENYAPLLVENIKKEGFTHVIASHSAFGKNILPRVAALLDVQQISDITAIESEDTFVRPIYAGNAILTVQSTDPVKVLTVRGTAFQAGETTGGTAEVIDGADPKVPSPTEWVSEDLAKSDRPDLGTASRVVSGGRGLKSKEEFDRLMPPLADALGAAIGASRAAVDSGFADNSLQVGQTGKNVAPELYLCAGISGAIQHLAGMKDSKVIAAINKDPDAPIFQVADVGLVGDLFEKVPELTEKLKK</sequence>
<evidence type="ECO:0000256" key="1">
    <source>
        <dbReference type="ARBA" id="ARBA00001974"/>
    </source>
</evidence>
<dbReference type="GO" id="GO:0005759">
    <property type="term" value="C:mitochondrial matrix"/>
    <property type="evidence" value="ECO:0007669"/>
    <property type="project" value="UniProtKB-SubCell"/>
</dbReference>
<evidence type="ECO:0000256" key="8">
    <source>
        <dbReference type="ARBA" id="ARBA00022827"/>
    </source>
</evidence>
<evidence type="ECO:0000256" key="7">
    <source>
        <dbReference type="ARBA" id="ARBA00022630"/>
    </source>
</evidence>
<evidence type="ECO:0000259" key="12">
    <source>
        <dbReference type="SMART" id="SM00893"/>
    </source>
</evidence>
<dbReference type="PANTHER" id="PTHR43153">
    <property type="entry name" value="ELECTRON TRANSFER FLAVOPROTEIN ALPHA"/>
    <property type="match status" value="1"/>
</dbReference>
<dbReference type="Gene3D" id="3.40.50.620">
    <property type="entry name" value="HUPs"/>
    <property type="match status" value="1"/>
</dbReference>
<dbReference type="SUPFAM" id="SSF52467">
    <property type="entry name" value="DHS-like NAD/FAD-binding domain"/>
    <property type="match status" value="1"/>
</dbReference>
<dbReference type="InterPro" id="IPR014731">
    <property type="entry name" value="ETF_asu_C"/>
</dbReference>
<dbReference type="InterPro" id="IPR029035">
    <property type="entry name" value="DHS-like_NAD/FAD-binding_dom"/>
</dbReference>
<comment type="cofactor">
    <cofactor evidence="1">
        <name>FAD</name>
        <dbReference type="ChEBI" id="CHEBI:57692"/>
    </cofactor>
</comment>
<dbReference type="InterPro" id="IPR001308">
    <property type="entry name" value="ETF_a/FixB"/>
</dbReference>
<comment type="function">
    <text evidence="10">The electron transfer flavoprotein serves as a specific electron acceptor for several dehydrogenases, including five acyl-CoA dehydrogenases, glutaryl-CoA and sarcosine dehydrogenase. It transfers the electrons to the main mitochondrial respiratory chain via ETF-ubiquinone oxidoreductase (ETF dehydrogenase).</text>
</comment>
<evidence type="ECO:0000256" key="11">
    <source>
        <dbReference type="SAM" id="MobiDB-lite"/>
    </source>
</evidence>
<dbReference type="OMA" id="FLLCEPG"/>
<dbReference type="CDD" id="cd01715">
    <property type="entry name" value="ETF_alpha"/>
    <property type="match status" value="1"/>
</dbReference>
<dbReference type="InterPro" id="IPR016095">
    <property type="entry name" value="Ribosomal_uL1_3-a/b-sand"/>
</dbReference>
<accession>F0UJI0</accession>
<comment type="subunit">
    <text evidence="4">Heterodimer of an alpha and a beta subunit.</text>
</comment>
<dbReference type="InterPro" id="IPR033947">
    <property type="entry name" value="ETF_alpha_N"/>
</dbReference>
<dbReference type="Gene3D" id="3.30.190.20">
    <property type="match status" value="1"/>
</dbReference>
<gene>
    <name evidence="13" type="ORF">HCEG_05786</name>
</gene>
<dbReference type="InterPro" id="IPR014729">
    <property type="entry name" value="Rossmann-like_a/b/a_fold"/>
</dbReference>
<dbReference type="STRING" id="544711.F0UJI0"/>
<name>F0UJI0_AJEC8</name>
<dbReference type="FunFam" id="3.40.50.620:FF:000041">
    <property type="entry name" value="Electron transfer flavoprotein alpha subunit"/>
    <property type="match status" value="1"/>
</dbReference>
<evidence type="ECO:0000313" key="13">
    <source>
        <dbReference type="EMBL" id="EGC46571.1"/>
    </source>
</evidence>
<evidence type="ECO:0000313" key="14">
    <source>
        <dbReference type="Proteomes" id="UP000008142"/>
    </source>
</evidence>
<evidence type="ECO:0000256" key="5">
    <source>
        <dbReference type="ARBA" id="ARBA00020656"/>
    </source>
</evidence>
<feature type="compositionally biased region" description="Polar residues" evidence="11">
    <location>
        <begin position="378"/>
        <end position="388"/>
    </location>
</feature>
<dbReference type="Gene3D" id="3.40.50.790">
    <property type="match status" value="1"/>
</dbReference>
<comment type="subcellular location">
    <subcellularLocation>
        <location evidence="2">Mitochondrion matrix</location>
    </subcellularLocation>
</comment>
<evidence type="ECO:0000256" key="10">
    <source>
        <dbReference type="ARBA" id="ARBA00025416"/>
    </source>
</evidence>
<feature type="compositionally biased region" description="Basic and acidic residues" evidence="11">
    <location>
        <begin position="341"/>
        <end position="350"/>
    </location>
</feature>
<dbReference type="GO" id="GO:0050660">
    <property type="term" value="F:flavin adenine dinucleotide binding"/>
    <property type="evidence" value="ECO:0007669"/>
    <property type="project" value="InterPro"/>
</dbReference>
<dbReference type="SUPFAM" id="SSF56808">
    <property type="entry name" value="Ribosomal protein L1"/>
    <property type="match status" value="1"/>
</dbReference>
<dbReference type="SUPFAM" id="SSF52402">
    <property type="entry name" value="Adenine nucleotide alpha hydrolases-like"/>
    <property type="match status" value="1"/>
</dbReference>
<dbReference type="Gene3D" id="3.40.50.1220">
    <property type="entry name" value="TPP-binding domain"/>
    <property type="match status" value="1"/>
</dbReference>
<organism evidence="14">
    <name type="scientific">Ajellomyces capsulatus (strain H88)</name>
    <name type="common">Darling's disease fungus</name>
    <name type="synonym">Histoplasma capsulatum</name>
    <dbReference type="NCBI Taxonomy" id="544711"/>
    <lineage>
        <taxon>Eukaryota</taxon>
        <taxon>Fungi</taxon>
        <taxon>Dikarya</taxon>
        <taxon>Ascomycota</taxon>
        <taxon>Pezizomycotina</taxon>
        <taxon>Eurotiomycetes</taxon>
        <taxon>Eurotiomycetidae</taxon>
        <taxon>Onygenales</taxon>
        <taxon>Ajellomycetaceae</taxon>
        <taxon>Histoplasma</taxon>
    </lineage>
</organism>
<dbReference type="EMBL" id="DS990639">
    <property type="protein sequence ID" value="EGC46571.1"/>
    <property type="molecule type" value="Genomic_DNA"/>
</dbReference>
<evidence type="ECO:0000256" key="3">
    <source>
        <dbReference type="ARBA" id="ARBA00005817"/>
    </source>
</evidence>
<dbReference type="InterPro" id="IPR014730">
    <property type="entry name" value="ETF_a/b_N"/>
</dbReference>
<evidence type="ECO:0000256" key="4">
    <source>
        <dbReference type="ARBA" id="ARBA00011355"/>
    </source>
</evidence>
<dbReference type="GO" id="GO:0009055">
    <property type="term" value="F:electron transfer activity"/>
    <property type="evidence" value="ECO:0007669"/>
    <property type="project" value="InterPro"/>
</dbReference>
<dbReference type="VEuPathDB" id="FungiDB:I7I53_05602"/>
<dbReference type="AlphaFoldDB" id="F0UJI0"/>
<dbReference type="PANTHER" id="PTHR43153:SF1">
    <property type="entry name" value="ELECTRON TRANSFER FLAVOPROTEIN SUBUNIT ALPHA, MITOCHONDRIAL"/>
    <property type="match status" value="1"/>
</dbReference>
<evidence type="ECO:0000256" key="9">
    <source>
        <dbReference type="ARBA" id="ARBA00022982"/>
    </source>
</evidence>
<dbReference type="InterPro" id="IPR023674">
    <property type="entry name" value="Ribosomal_uL1-like"/>
</dbReference>
<dbReference type="FunFam" id="3.40.50.1220:FF:000001">
    <property type="entry name" value="Electron transfer flavoprotein, alpha subunit"/>
    <property type="match status" value="1"/>
</dbReference>
<comment type="similarity">
    <text evidence="3">Belongs to the ETF alpha-subunit/FixB family.</text>
</comment>
<feature type="region of interest" description="Disordered" evidence="11">
    <location>
        <begin position="319"/>
        <end position="419"/>
    </location>
</feature>
<dbReference type="VEuPathDB" id="FungiDB:I7I53_05601"/>
<keyword evidence="7" id="KW-0285">Flavoprotein</keyword>
<dbReference type="CDD" id="cd00403">
    <property type="entry name" value="Ribosomal_L1"/>
    <property type="match status" value="1"/>
</dbReference>
<dbReference type="SMART" id="SM00893">
    <property type="entry name" value="ETF"/>
    <property type="match status" value="1"/>
</dbReference>
<dbReference type="OrthoDB" id="10251727at2759"/>
<keyword evidence="6" id="KW-0813">Transport</keyword>
<dbReference type="Proteomes" id="UP000008142">
    <property type="component" value="Unassembled WGS sequence"/>
</dbReference>
<dbReference type="Pfam" id="PF00687">
    <property type="entry name" value="Ribosomal_L1"/>
    <property type="match status" value="1"/>
</dbReference>
<reference evidence="14" key="1">
    <citation type="submission" date="2008-07" db="EMBL/GenBank/DDBJ databases">
        <title>Annotation of Ajellomyces capsulatus strain H88.</title>
        <authorList>
            <person name="Champion M."/>
            <person name="Cuomo C."/>
            <person name="Ma L.-J."/>
            <person name="Henn M.R."/>
            <person name="Sil A."/>
            <person name="Goldman B."/>
            <person name="Young S.K."/>
            <person name="Kodira C.D."/>
            <person name="Zeng Q."/>
            <person name="Koehrsen M."/>
            <person name="Alvarado L."/>
            <person name="Berlin A."/>
            <person name="Borenstein D."/>
            <person name="Chen Z."/>
            <person name="Engels R."/>
            <person name="Freedman E."/>
            <person name="Gellesch M."/>
            <person name="Goldberg J."/>
            <person name="Griggs A."/>
            <person name="Gujja S."/>
            <person name="Heiman D."/>
            <person name="Hepburn T."/>
            <person name="Howarth C."/>
            <person name="Jen D."/>
            <person name="Larson L."/>
            <person name="Lewis B."/>
            <person name="Mehta T."/>
            <person name="Park D."/>
            <person name="Pearson M."/>
            <person name="Roberts A."/>
            <person name="Saif S."/>
            <person name="Shea T."/>
            <person name="Shenoy N."/>
            <person name="Sisk P."/>
            <person name="Stolte C."/>
            <person name="Sykes S."/>
            <person name="Walk T."/>
            <person name="White J."/>
            <person name="Yandava C."/>
            <person name="Klein B."/>
            <person name="McEwen J.G."/>
            <person name="Puccia R."/>
            <person name="Goldman G.H."/>
            <person name="Felipe M.S."/>
            <person name="Nino-Vega G."/>
            <person name="San-Blas G."/>
            <person name="Taylor J."/>
            <person name="Mendoza L."/>
            <person name="Galagan J."/>
            <person name="Nusbaum C."/>
            <person name="Birren B."/>
        </authorList>
    </citation>
    <scope>NUCLEOTIDE SEQUENCE [LARGE SCALE GENOMIC DNA]</scope>
    <source>
        <strain evidence="14">H88</strain>
    </source>
</reference>
<dbReference type="GO" id="GO:0033539">
    <property type="term" value="P:fatty acid beta-oxidation using acyl-CoA dehydrogenase"/>
    <property type="evidence" value="ECO:0007669"/>
    <property type="project" value="TreeGrafter"/>
</dbReference>
<evidence type="ECO:0000256" key="6">
    <source>
        <dbReference type="ARBA" id="ARBA00022448"/>
    </source>
</evidence>
<dbReference type="Pfam" id="PF00766">
    <property type="entry name" value="ETF_alpha"/>
    <property type="match status" value="1"/>
</dbReference>
<keyword evidence="9" id="KW-0249">Electron transport</keyword>
<proteinExistence type="inferred from homology"/>